<organism evidence="3">
    <name type="scientific">Schlesneria paludicola</name>
    <dbReference type="NCBI Taxonomy" id="360056"/>
    <lineage>
        <taxon>Bacteria</taxon>
        <taxon>Pseudomonadati</taxon>
        <taxon>Planctomycetota</taxon>
        <taxon>Planctomycetia</taxon>
        <taxon>Planctomycetales</taxon>
        <taxon>Planctomycetaceae</taxon>
        <taxon>Schlesneria</taxon>
    </lineage>
</organism>
<dbReference type="InterPro" id="IPR029045">
    <property type="entry name" value="ClpP/crotonase-like_dom_sf"/>
</dbReference>
<dbReference type="Gene3D" id="3.90.226.10">
    <property type="entry name" value="2-enoyl-CoA Hydratase, Chain A, domain 1"/>
    <property type="match status" value="1"/>
</dbReference>
<dbReference type="InterPro" id="IPR001753">
    <property type="entry name" value="Enoyl-CoA_hydra/iso"/>
</dbReference>
<protein>
    <submittedName>
        <fullName evidence="3">Enoyl-CoA hydratase/isomerase family protein</fullName>
    </submittedName>
</protein>
<dbReference type="CDD" id="cd06558">
    <property type="entry name" value="crotonase-like"/>
    <property type="match status" value="1"/>
</dbReference>
<evidence type="ECO:0000313" key="3">
    <source>
        <dbReference type="EMBL" id="HGT38974.1"/>
    </source>
</evidence>
<dbReference type="EMBL" id="DSVQ01000012">
    <property type="protein sequence ID" value="HGT38974.1"/>
    <property type="molecule type" value="Genomic_DNA"/>
</dbReference>
<keyword evidence="3" id="KW-0413">Isomerase</keyword>
<reference evidence="3" key="1">
    <citation type="journal article" date="2020" name="mSystems">
        <title>Genome- and Community-Level Interaction Insights into Carbon Utilization and Element Cycling Functions of Hydrothermarchaeota in Hydrothermal Sediment.</title>
        <authorList>
            <person name="Zhou Z."/>
            <person name="Liu Y."/>
            <person name="Xu W."/>
            <person name="Pan J."/>
            <person name="Luo Z.H."/>
            <person name="Li M."/>
        </authorList>
    </citation>
    <scope>NUCLEOTIDE SEQUENCE [LARGE SCALE GENOMIC DNA]</scope>
    <source>
        <strain evidence="3">SpSt-508</strain>
    </source>
</reference>
<dbReference type="GO" id="GO:0016853">
    <property type="term" value="F:isomerase activity"/>
    <property type="evidence" value="ECO:0007669"/>
    <property type="project" value="UniProtKB-KW"/>
</dbReference>
<evidence type="ECO:0000256" key="1">
    <source>
        <dbReference type="ARBA" id="ARBA00005254"/>
    </source>
</evidence>
<dbReference type="PANTHER" id="PTHR11941:SF54">
    <property type="entry name" value="ENOYL-COA HYDRATASE, MITOCHONDRIAL"/>
    <property type="match status" value="1"/>
</dbReference>
<comment type="caution">
    <text evidence="3">The sequence shown here is derived from an EMBL/GenBank/DDBJ whole genome shotgun (WGS) entry which is preliminary data.</text>
</comment>
<accession>A0A7C4LKJ2</accession>
<dbReference type="PROSITE" id="PS00166">
    <property type="entry name" value="ENOYL_COA_HYDRATASE"/>
    <property type="match status" value="1"/>
</dbReference>
<name>A0A7C4LKJ2_9PLAN</name>
<dbReference type="AlphaFoldDB" id="A0A7C4LKJ2"/>
<evidence type="ECO:0000256" key="2">
    <source>
        <dbReference type="RuleBase" id="RU003707"/>
    </source>
</evidence>
<proteinExistence type="inferred from homology"/>
<gene>
    <name evidence="3" type="ORF">ENS64_06885</name>
</gene>
<comment type="similarity">
    <text evidence="1 2">Belongs to the enoyl-CoA hydratase/isomerase family.</text>
</comment>
<dbReference type="GO" id="GO:0006635">
    <property type="term" value="P:fatty acid beta-oxidation"/>
    <property type="evidence" value="ECO:0007669"/>
    <property type="project" value="TreeGrafter"/>
</dbReference>
<dbReference type="SUPFAM" id="SSF52096">
    <property type="entry name" value="ClpP/crotonase"/>
    <property type="match status" value="1"/>
</dbReference>
<dbReference type="PANTHER" id="PTHR11941">
    <property type="entry name" value="ENOYL-COA HYDRATASE-RELATED"/>
    <property type="match status" value="1"/>
</dbReference>
<dbReference type="Pfam" id="PF00378">
    <property type="entry name" value="ECH_1"/>
    <property type="match status" value="1"/>
</dbReference>
<dbReference type="InterPro" id="IPR018376">
    <property type="entry name" value="Enoyl-CoA_hyd/isom_CS"/>
</dbReference>
<sequence length="251" mass="26893">MSPRMMNAAMSDTDCRLETMEHGRILVVTLDRAPHNALTPGMLAVLADAVERVAESPDIHLAILRGNGAVFSKGYDVGVIRGHASPVEHRHELLMGNDVCSRLCASRKPWIAAIDGPCLGGGLELALACQFRLCQERVRLGLPELAQGLLPGLGGIHRLTRLVGRARALDVIVTGALLTADEALQAGLVHRVLPKAGFFDAVLSFARGILAVDNGLVQEVLRLTELAERLGDQACVLETVETIVRRTGRPA</sequence>